<accession>A0A835HPU5</accession>
<dbReference type="Gene3D" id="3.30.70.330">
    <property type="match status" value="1"/>
</dbReference>
<evidence type="ECO:0000313" key="1">
    <source>
        <dbReference type="EMBL" id="KAF9603571.1"/>
    </source>
</evidence>
<gene>
    <name evidence="1" type="ORF">IFM89_037070</name>
</gene>
<sequence length="142" mass="16314">MCRYFDQSGDIVEAVIITDRITGRSKGYGFLPREPVLTKVLLLMGDERIAIWLHLDDLALHRLMIILFPPYYGDPLDLQQKADDLVLAGKLLVEMVDRGFMPRRFTFNRVLNGLLLTGNQAFAKEILRAQSHSGWLPRQFKL</sequence>
<comment type="caution">
    <text evidence="1">The sequence shown here is derived from an EMBL/GenBank/DDBJ whole genome shotgun (WGS) entry which is preliminary data.</text>
</comment>
<protein>
    <submittedName>
        <fullName evidence="1">Uncharacterized protein</fullName>
    </submittedName>
</protein>
<dbReference type="InterPro" id="IPR035979">
    <property type="entry name" value="RBD_domain_sf"/>
</dbReference>
<name>A0A835HPU5_9MAGN</name>
<evidence type="ECO:0000313" key="2">
    <source>
        <dbReference type="Proteomes" id="UP000631114"/>
    </source>
</evidence>
<proteinExistence type="predicted"/>
<keyword evidence="2" id="KW-1185">Reference proteome</keyword>
<dbReference type="SUPFAM" id="SSF54928">
    <property type="entry name" value="RNA-binding domain, RBD"/>
    <property type="match status" value="1"/>
</dbReference>
<dbReference type="InterPro" id="IPR012677">
    <property type="entry name" value="Nucleotide-bd_a/b_plait_sf"/>
</dbReference>
<reference evidence="1 2" key="1">
    <citation type="submission" date="2020-10" db="EMBL/GenBank/DDBJ databases">
        <title>The Coptis chinensis genome and diversification of protoberbering-type alkaloids.</title>
        <authorList>
            <person name="Wang B."/>
            <person name="Shu S."/>
            <person name="Song C."/>
            <person name="Liu Y."/>
        </authorList>
    </citation>
    <scope>NUCLEOTIDE SEQUENCE [LARGE SCALE GENOMIC DNA]</scope>
    <source>
        <strain evidence="1">HL-2020</strain>
        <tissue evidence="1">Leaf</tissue>
    </source>
</reference>
<dbReference type="Proteomes" id="UP000631114">
    <property type="component" value="Unassembled WGS sequence"/>
</dbReference>
<dbReference type="EMBL" id="JADFTS010000006">
    <property type="protein sequence ID" value="KAF9603571.1"/>
    <property type="molecule type" value="Genomic_DNA"/>
</dbReference>
<dbReference type="GO" id="GO:0003676">
    <property type="term" value="F:nucleic acid binding"/>
    <property type="evidence" value="ECO:0007669"/>
    <property type="project" value="InterPro"/>
</dbReference>
<dbReference type="OrthoDB" id="185373at2759"/>
<dbReference type="AlphaFoldDB" id="A0A835HPU5"/>
<organism evidence="1 2">
    <name type="scientific">Coptis chinensis</name>
    <dbReference type="NCBI Taxonomy" id="261450"/>
    <lineage>
        <taxon>Eukaryota</taxon>
        <taxon>Viridiplantae</taxon>
        <taxon>Streptophyta</taxon>
        <taxon>Embryophyta</taxon>
        <taxon>Tracheophyta</taxon>
        <taxon>Spermatophyta</taxon>
        <taxon>Magnoliopsida</taxon>
        <taxon>Ranunculales</taxon>
        <taxon>Ranunculaceae</taxon>
        <taxon>Coptidoideae</taxon>
        <taxon>Coptis</taxon>
    </lineage>
</organism>